<dbReference type="EMBL" id="JADCNL010000014">
    <property type="protein sequence ID" value="KAG0452707.1"/>
    <property type="molecule type" value="Genomic_DNA"/>
</dbReference>
<evidence type="ECO:0000313" key="2">
    <source>
        <dbReference type="Proteomes" id="UP000636800"/>
    </source>
</evidence>
<dbReference type="Proteomes" id="UP000636800">
    <property type="component" value="Unassembled WGS sequence"/>
</dbReference>
<proteinExistence type="predicted"/>
<sequence>MLFADQVKHGNTRCKEGASEEDICRLPKFKFRRTEESEKPSEISRSYEGIMTECGSPHNEVVLSSRGCEIVQLHYFLSEPFVGLNNQGVDTN</sequence>
<reference evidence="1 2" key="1">
    <citation type="journal article" date="2020" name="Nat. Food">
        <title>A phased Vanilla planifolia genome enables genetic improvement of flavour and production.</title>
        <authorList>
            <person name="Hasing T."/>
            <person name="Tang H."/>
            <person name="Brym M."/>
            <person name="Khazi F."/>
            <person name="Huang T."/>
            <person name="Chambers A.H."/>
        </authorList>
    </citation>
    <scope>NUCLEOTIDE SEQUENCE [LARGE SCALE GENOMIC DNA]</scope>
    <source>
        <tissue evidence="1">Leaf</tissue>
    </source>
</reference>
<name>A0A835U8V8_VANPL</name>
<accession>A0A835U8V8</accession>
<comment type="caution">
    <text evidence="1">The sequence shown here is derived from an EMBL/GenBank/DDBJ whole genome shotgun (WGS) entry which is preliminary data.</text>
</comment>
<protein>
    <submittedName>
        <fullName evidence="1">Uncharacterized protein</fullName>
    </submittedName>
</protein>
<organism evidence="1 2">
    <name type="scientific">Vanilla planifolia</name>
    <name type="common">Vanilla</name>
    <dbReference type="NCBI Taxonomy" id="51239"/>
    <lineage>
        <taxon>Eukaryota</taxon>
        <taxon>Viridiplantae</taxon>
        <taxon>Streptophyta</taxon>
        <taxon>Embryophyta</taxon>
        <taxon>Tracheophyta</taxon>
        <taxon>Spermatophyta</taxon>
        <taxon>Magnoliopsida</taxon>
        <taxon>Liliopsida</taxon>
        <taxon>Asparagales</taxon>
        <taxon>Orchidaceae</taxon>
        <taxon>Vanilloideae</taxon>
        <taxon>Vanilleae</taxon>
        <taxon>Vanilla</taxon>
    </lineage>
</organism>
<dbReference type="AlphaFoldDB" id="A0A835U8V8"/>
<evidence type="ECO:0000313" key="1">
    <source>
        <dbReference type="EMBL" id="KAG0452707.1"/>
    </source>
</evidence>
<keyword evidence="2" id="KW-1185">Reference proteome</keyword>
<dbReference type="OrthoDB" id="1076at2759"/>
<gene>
    <name evidence="1" type="ORF">HPP92_025371</name>
</gene>